<comment type="caution">
    <text evidence="1">The sequence shown here is derived from an EMBL/GenBank/DDBJ whole genome shotgun (WGS) entry which is preliminary data.</text>
</comment>
<evidence type="ECO:0000313" key="2">
    <source>
        <dbReference type="Proteomes" id="UP000299102"/>
    </source>
</evidence>
<proteinExistence type="predicted"/>
<evidence type="ECO:0000313" key="1">
    <source>
        <dbReference type="EMBL" id="GBP19756.1"/>
    </source>
</evidence>
<protein>
    <submittedName>
        <fullName evidence="1">Uncharacterized protein</fullName>
    </submittedName>
</protein>
<reference evidence="1 2" key="1">
    <citation type="journal article" date="2019" name="Commun. Biol.">
        <title>The bagworm genome reveals a unique fibroin gene that provides high tensile strength.</title>
        <authorList>
            <person name="Kono N."/>
            <person name="Nakamura H."/>
            <person name="Ohtoshi R."/>
            <person name="Tomita M."/>
            <person name="Numata K."/>
            <person name="Arakawa K."/>
        </authorList>
    </citation>
    <scope>NUCLEOTIDE SEQUENCE [LARGE SCALE GENOMIC DNA]</scope>
</reference>
<organism evidence="1 2">
    <name type="scientific">Eumeta variegata</name>
    <name type="common">Bagworm moth</name>
    <name type="synonym">Eumeta japonica</name>
    <dbReference type="NCBI Taxonomy" id="151549"/>
    <lineage>
        <taxon>Eukaryota</taxon>
        <taxon>Metazoa</taxon>
        <taxon>Ecdysozoa</taxon>
        <taxon>Arthropoda</taxon>
        <taxon>Hexapoda</taxon>
        <taxon>Insecta</taxon>
        <taxon>Pterygota</taxon>
        <taxon>Neoptera</taxon>
        <taxon>Endopterygota</taxon>
        <taxon>Lepidoptera</taxon>
        <taxon>Glossata</taxon>
        <taxon>Ditrysia</taxon>
        <taxon>Tineoidea</taxon>
        <taxon>Psychidae</taxon>
        <taxon>Oiketicinae</taxon>
        <taxon>Eumeta</taxon>
    </lineage>
</organism>
<accession>A0A4C1U1Q1</accession>
<name>A0A4C1U1Q1_EUMVA</name>
<dbReference type="Proteomes" id="UP000299102">
    <property type="component" value="Unassembled WGS sequence"/>
</dbReference>
<keyword evidence="2" id="KW-1185">Reference proteome</keyword>
<sequence>MSKYDLSTSPFGVTHSLCILYHQCNDKYTLPSARRVKVNDDARLSDGGGAAYSRCLVPEKVHTISARALNRAGGIRVCGSMFVCITMDAGVYTRHVLFVSVRASKWDKYSEPTPLQ</sequence>
<gene>
    <name evidence="1" type="ORF">EVAR_8916_1</name>
</gene>
<dbReference type="EMBL" id="BGZK01000111">
    <property type="protein sequence ID" value="GBP19756.1"/>
    <property type="molecule type" value="Genomic_DNA"/>
</dbReference>
<dbReference type="AlphaFoldDB" id="A0A4C1U1Q1"/>